<protein>
    <submittedName>
        <fullName evidence="4">Polysaccharide biosynthesis protein CapD</fullName>
    </submittedName>
</protein>
<dbReference type="InterPro" id="IPR051203">
    <property type="entry name" value="Polysaccharide_Synthase-Rel"/>
</dbReference>
<evidence type="ECO:0000259" key="3">
    <source>
        <dbReference type="Pfam" id="PF02719"/>
    </source>
</evidence>
<evidence type="ECO:0000313" key="4">
    <source>
        <dbReference type="EMBL" id="VUX54945.1"/>
    </source>
</evidence>
<proteinExistence type="inferred from homology"/>
<dbReference type="InterPro" id="IPR003869">
    <property type="entry name" value="Polysac_CapD-like"/>
</dbReference>
<feature type="domain" description="Polysaccharide biosynthesis protein CapD-like" evidence="3">
    <location>
        <begin position="305"/>
        <end position="596"/>
    </location>
</feature>
<feature type="transmembrane region" description="Helical" evidence="2">
    <location>
        <begin position="69"/>
        <end position="86"/>
    </location>
</feature>
<name>A0A7D9H357_9GAMM</name>
<comment type="similarity">
    <text evidence="1">Belongs to the polysaccharide synthase family.</text>
</comment>
<sequence>MSVYTERKDSDLSEIQNNNNLTTSLREILIGLPRPVKQLVAFGTDAIGFTLCAIGVAWLLMGSELVTEQIAWISVITVVAALLLAWSQGLYRSVVRYIGLDLIVAGTKITAGAAVAGGLFVYIADFGGAPLRWAIAFWGMAFIYICSSRYLARLFLVRRKSRIDRERVIIYGAGSAGAQLTITLFGGDQFLPVAMVDDDPTLYHKLVKGLTVHPPANLDALIHDSGATRVLLAMPTASRRTRREVLERLSQFPVHVQTMPEISDLISGQARVDDIREVDVEDLLGREPVPPDPELLSASVSGKRVMVTGAGGSIGSELCRQILKLEPKTLVLFEISEFALYNIESELRGEASRAGCELVALLGSVHHEHRVRETLETFRINTIYHAAAYKHVPVVEHNLLEGIHNNILGTLHAARAAIAAEVDNFVLISTDKAVSPTSVMGATKRFAEMTLQALQDRHNTIRFCMVRFGNVLESSGSVVPLFREQIRRGGPVTVTHRDIIRYFMTITEAAQLVIQAGGMAKGGDVFVLDMGNPVKIQDLATRMINLTGCTVRDEANPDGDIEIEYTGLRPAEKLYEELLIGTDVSGTRHPRIMRAREDYLDYDSLDALVNELKAASRALDRRRARQILLDSVGEYDPSNGIEDLVWVRRRRIADAGDSEKVVDFPSKRA</sequence>
<gene>
    <name evidence="4" type="ORF">JTBB02_V1_50004</name>
</gene>
<organism evidence="4">
    <name type="scientific">uncultured Woeseiaceae bacterium</name>
    <dbReference type="NCBI Taxonomy" id="1983305"/>
    <lineage>
        <taxon>Bacteria</taxon>
        <taxon>Pseudomonadati</taxon>
        <taxon>Pseudomonadota</taxon>
        <taxon>Gammaproteobacteria</taxon>
        <taxon>Woeseiales</taxon>
        <taxon>Woeseiaceae</taxon>
        <taxon>environmental samples</taxon>
    </lineage>
</organism>
<feature type="transmembrane region" description="Helical" evidence="2">
    <location>
        <begin position="168"/>
        <end position="187"/>
    </location>
</feature>
<dbReference type="EMBL" id="LR633966">
    <property type="protein sequence ID" value="VUX54945.1"/>
    <property type="molecule type" value="Genomic_DNA"/>
</dbReference>
<feature type="transmembrane region" description="Helical" evidence="2">
    <location>
        <begin position="39"/>
        <end position="63"/>
    </location>
</feature>
<keyword evidence="2" id="KW-0812">Transmembrane</keyword>
<dbReference type="CDD" id="cd05237">
    <property type="entry name" value="UDP_invert_4-6DH_SDR_e"/>
    <property type="match status" value="1"/>
</dbReference>
<dbReference type="PANTHER" id="PTHR43318">
    <property type="entry name" value="UDP-N-ACETYLGLUCOSAMINE 4,6-DEHYDRATASE"/>
    <property type="match status" value="1"/>
</dbReference>
<evidence type="ECO:0000256" key="1">
    <source>
        <dbReference type="ARBA" id="ARBA00007430"/>
    </source>
</evidence>
<reference evidence="4" key="1">
    <citation type="submission" date="2019-07" db="EMBL/GenBank/DDBJ databases">
        <authorList>
            <person name="Weber M."/>
            <person name="Kostadinov I."/>
            <person name="Kostadinov D I."/>
        </authorList>
    </citation>
    <scope>NUCLEOTIDE SEQUENCE</scope>
    <source>
        <strain evidence="4">Gfbio:sag-sample-b02:053724c1-46a9-4a36-b237-ea2bf867836b</strain>
    </source>
</reference>
<dbReference type="Pfam" id="PF02719">
    <property type="entry name" value="Polysacc_synt_2"/>
    <property type="match status" value="1"/>
</dbReference>
<dbReference type="SUPFAM" id="SSF51735">
    <property type="entry name" value="NAD(P)-binding Rossmann-fold domains"/>
    <property type="match status" value="2"/>
</dbReference>
<dbReference type="PANTHER" id="PTHR43318:SF1">
    <property type="entry name" value="POLYSACCHARIDE BIOSYNTHESIS PROTEIN EPSC-RELATED"/>
    <property type="match status" value="1"/>
</dbReference>
<feature type="transmembrane region" description="Helical" evidence="2">
    <location>
        <begin position="98"/>
        <end position="123"/>
    </location>
</feature>
<feature type="transmembrane region" description="Helical" evidence="2">
    <location>
        <begin position="135"/>
        <end position="156"/>
    </location>
</feature>
<accession>A0A7D9H357</accession>
<keyword evidence="2" id="KW-1133">Transmembrane helix</keyword>
<dbReference type="InterPro" id="IPR036291">
    <property type="entry name" value="NAD(P)-bd_dom_sf"/>
</dbReference>
<evidence type="ECO:0000256" key="2">
    <source>
        <dbReference type="SAM" id="Phobius"/>
    </source>
</evidence>
<dbReference type="Gene3D" id="3.40.50.720">
    <property type="entry name" value="NAD(P)-binding Rossmann-like Domain"/>
    <property type="match status" value="2"/>
</dbReference>
<dbReference type="AlphaFoldDB" id="A0A7D9H357"/>
<keyword evidence="2" id="KW-0472">Membrane</keyword>